<gene>
    <name evidence="1" type="ORF">DHETER_LOCUS14441</name>
</gene>
<proteinExistence type="predicted"/>
<organism evidence="1 2">
    <name type="scientific">Dentiscutata heterogama</name>
    <dbReference type="NCBI Taxonomy" id="1316150"/>
    <lineage>
        <taxon>Eukaryota</taxon>
        <taxon>Fungi</taxon>
        <taxon>Fungi incertae sedis</taxon>
        <taxon>Mucoromycota</taxon>
        <taxon>Glomeromycotina</taxon>
        <taxon>Glomeromycetes</taxon>
        <taxon>Diversisporales</taxon>
        <taxon>Gigasporaceae</taxon>
        <taxon>Dentiscutata</taxon>
    </lineage>
</organism>
<evidence type="ECO:0000313" key="1">
    <source>
        <dbReference type="EMBL" id="CAG8747645.1"/>
    </source>
</evidence>
<feature type="non-terminal residue" evidence="1">
    <location>
        <position position="43"/>
    </location>
</feature>
<reference evidence="1" key="1">
    <citation type="submission" date="2021-06" db="EMBL/GenBank/DDBJ databases">
        <authorList>
            <person name="Kallberg Y."/>
            <person name="Tangrot J."/>
            <person name="Rosling A."/>
        </authorList>
    </citation>
    <scope>NUCLEOTIDE SEQUENCE</scope>
    <source>
        <strain evidence="1">IL203A</strain>
    </source>
</reference>
<sequence>VQIEEQTNQSSDKDPKSLSGGEKSFSTICLLLALWEAMGCPIR</sequence>
<keyword evidence="2" id="KW-1185">Reference proteome</keyword>
<comment type="caution">
    <text evidence="1">The sequence shown here is derived from an EMBL/GenBank/DDBJ whole genome shotgun (WGS) entry which is preliminary data.</text>
</comment>
<accession>A0ACA9QCY1</accession>
<evidence type="ECO:0000313" key="2">
    <source>
        <dbReference type="Proteomes" id="UP000789702"/>
    </source>
</evidence>
<dbReference type="Proteomes" id="UP000789702">
    <property type="component" value="Unassembled WGS sequence"/>
</dbReference>
<dbReference type="EMBL" id="CAJVPU010044409">
    <property type="protein sequence ID" value="CAG8747645.1"/>
    <property type="molecule type" value="Genomic_DNA"/>
</dbReference>
<protein>
    <submittedName>
        <fullName evidence="1">15581_t:CDS:1</fullName>
    </submittedName>
</protein>
<feature type="non-terminal residue" evidence="1">
    <location>
        <position position="1"/>
    </location>
</feature>
<name>A0ACA9QCY1_9GLOM</name>